<reference evidence="3" key="1">
    <citation type="journal article" date="2014" name="Genome Announc.">
        <title>Draft genome sequence of Rhodosporidium toruloides CECT1137, an oleaginous yeast of biotechnological interest.</title>
        <authorList>
            <person name="Morin N."/>
            <person name="Calcas X."/>
            <person name="Devillers H."/>
            <person name="Durrens P."/>
            <person name="Sherman D.J."/>
            <person name="Nicaud J.-M."/>
            <person name="Neuveglise C."/>
        </authorList>
    </citation>
    <scope>NUCLEOTIDE SEQUENCE</scope>
    <source>
        <strain evidence="3">CECT1137</strain>
    </source>
</reference>
<protein>
    <submittedName>
        <fullName evidence="3">RHTO0S07e08130g1_1</fullName>
    </submittedName>
</protein>
<dbReference type="InterPro" id="IPR048536">
    <property type="entry name" value="Rrn6_K-rich"/>
</dbReference>
<dbReference type="GO" id="GO:0070860">
    <property type="term" value="C:RNA polymerase I core factor complex"/>
    <property type="evidence" value="ECO:0007669"/>
    <property type="project" value="TreeGrafter"/>
</dbReference>
<feature type="region of interest" description="Disordered" evidence="1">
    <location>
        <begin position="878"/>
        <end position="938"/>
    </location>
</feature>
<dbReference type="Pfam" id="PF20639">
    <property type="entry name" value="Rrn6_K-rich"/>
    <property type="match status" value="1"/>
</dbReference>
<feature type="compositionally biased region" description="Acidic residues" evidence="1">
    <location>
        <begin position="605"/>
        <end position="618"/>
    </location>
</feature>
<sequence length="1114" mass="119818">MFASGASASRPACGRCSQDPLTAQTCDGEYPCLACAQTGSPCRYPPPPSLNSAWTSAADDTVQRWSESMTLVPGMDVELRLSVQRDDEGESTGFRGETMVAQHEDLRLHVKRGSGSQLFPATVDDRDEAETVDLTGDPFRYNPDGTILRQLHANLPNDPLHPAIHLNAVLRSRPPRTTSRILSTFEPTNPNLGNAIAALEVPLDQGVGTSTSVAWRTADKAGGRATGVGWGTFTPAPRPQQSAKGKGRAGDAEDAEPAGIAFAPSHAPLFSATSPIQQLQLAPLSTTPTVLLAVRSLTSLDLLHLHPHPPDPPSPHLSPVLSRFTYTALDFGRRPIADVAFGGNTPYDGGPGSGLVVDTEGSLFGWGLGVRGSGRIGDTDWNGGRPEVFRLRRGRKKGIGDYSGMARVEWGGARGSDAVVALQDEVLLYDLRSPSASLTLLDKDLLSLHLPFGDTSPALVTSLLQSSPRSEAFAPPTSLHVICTTRDLLWLDERMPGREVLRRQHGRVGIEGKGSGYTLSLLEFPPHANDAPSTQRIALHSRLHPQIEVLTTDASPTDAPRSVLDPYFIHNPPPSPSFVRAGLSILPTPTPSPASANDGAQPAEDCMDVDGSDSDDEDLQAPAQRRRLEGSARPPRSWQVLEVGTRGDVHAFELSSAFETTGDGEAEVRRVWSEDVQMLADEAEEARRRQLPQDRPSESQLRSCRVVQLRDMLQASVLGGSAHAEREGEEEAPDKVLDEAGRLLGDCMATNVEGDVGGLTGFELIRLARLKLDSTNRTQSSESLSPTVGPLPRQSAYTSSARNPANPFPLADSLASLATAHIDLHERGRQQQFSCQLPTTSLALEEDEDGERKADCHETSLRRDLWTGLQVLLPRSVEPDEPTLAPNQPQPATEDQPPLHFSYLRPRQGDADSDEDAPAPRRGRKRKPRKRRAAPSLEALGARLLAGEWHVGADPRSYAWHNPYEGEKNKDDVYSQSQRSPSKRGRKARKREGTAFDPAPPSSSQPFPADFGAAFPSSSPLPASSQAYFPSLAPPRVPPTIPEEPRPPASSQDWTQLAATQPAISIDGPSDSQTQSLGFGGAASQVVPGSFGSRLAVGAKAKDKKKGKKRTAGF</sequence>
<feature type="compositionally biased region" description="Low complexity" evidence="1">
    <location>
        <begin position="1004"/>
        <end position="1025"/>
    </location>
</feature>
<dbReference type="PANTHER" id="PTHR28221:SF2">
    <property type="entry name" value="RNA POLYMERASE I-SPECIFIC TRANSCRIPTION INITIATION FACTOR RRN6"/>
    <property type="match status" value="1"/>
</dbReference>
<feature type="compositionally biased region" description="Basic and acidic residues" evidence="1">
    <location>
        <begin position="964"/>
        <end position="973"/>
    </location>
</feature>
<feature type="region of interest" description="Disordered" evidence="1">
    <location>
        <begin position="579"/>
        <end position="618"/>
    </location>
</feature>
<feature type="compositionally biased region" description="Polar residues" evidence="1">
    <location>
        <begin position="1049"/>
        <end position="1063"/>
    </location>
</feature>
<name>A0A061AZM0_RHOTO</name>
<feature type="region of interest" description="Disordered" evidence="1">
    <location>
        <begin position="775"/>
        <end position="804"/>
    </location>
</feature>
<feature type="compositionally biased region" description="Basic residues" evidence="1">
    <location>
        <begin position="921"/>
        <end position="933"/>
    </location>
</feature>
<accession>A0A061AZM0</accession>
<feature type="compositionally biased region" description="Polar residues" evidence="1">
    <location>
        <begin position="775"/>
        <end position="786"/>
    </location>
</feature>
<dbReference type="PANTHER" id="PTHR28221">
    <property type="entry name" value="RNA POLYMERASE I-SPECIFIC TRANSCRIPTION INITIATION FACTOR RRN6"/>
    <property type="match status" value="1"/>
</dbReference>
<feature type="compositionally biased region" description="Pro residues" evidence="1">
    <location>
        <begin position="1032"/>
        <end position="1042"/>
    </location>
</feature>
<feature type="region of interest" description="Disordered" evidence="1">
    <location>
        <begin position="962"/>
        <end position="1114"/>
    </location>
</feature>
<dbReference type="GO" id="GO:0001163">
    <property type="term" value="F:RNA polymerase I transcription regulatory region sequence-specific DNA binding"/>
    <property type="evidence" value="ECO:0007669"/>
    <property type="project" value="TreeGrafter"/>
</dbReference>
<proteinExistence type="predicted"/>
<organism evidence="3">
    <name type="scientific">Rhodotorula toruloides</name>
    <name type="common">Yeast</name>
    <name type="synonym">Rhodosporidium toruloides</name>
    <dbReference type="NCBI Taxonomy" id="5286"/>
    <lineage>
        <taxon>Eukaryota</taxon>
        <taxon>Fungi</taxon>
        <taxon>Dikarya</taxon>
        <taxon>Basidiomycota</taxon>
        <taxon>Pucciniomycotina</taxon>
        <taxon>Microbotryomycetes</taxon>
        <taxon>Sporidiobolales</taxon>
        <taxon>Sporidiobolaceae</taxon>
        <taxon>Rhodotorula</taxon>
    </lineage>
</organism>
<evidence type="ECO:0000259" key="2">
    <source>
        <dbReference type="Pfam" id="PF20639"/>
    </source>
</evidence>
<dbReference type="OrthoDB" id="2382881at2759"/>
<evidence type="ECO:0000313" key="3">
    <source>
        <dbReference type="EMBL" id="CDR43086.1"/>
    </source>
</evidence>
<gene>
    <name evidence="3" type="ORF">RHTO0S_07e08130g</name>
</gene>
<evidence type="ECO:0000256" key="1">
    <source>
        <dbReference type="SAM" id="MobiDB-lite"/>
    </source>
</evidence>
<feature type="compositionally biased region" description="Basic residues" evidence="1">
    <location>
        <begin position="981"/>
        <end position="990"/>
    </location>
</feature>
<feature type="domain" description="RRN6 K-rich C-terminal" evidence="2">
    <location>
        <begin position="946"/>
        <end position="1114"/>
    </location>
</feature>
<dbReference type="EMBL" id="LK052942">
    <property type="protein sequence ID" value="CDR43086.1"/>
    <property type="molecule type" value="Genomic_DNA"/>
</dbReference>
<dbReference type="GO" id="GO:0042790">
    <property type="term" value="P:nucleolar large rRNA transcription by RNA polymerase I"/>
    <property type="evidence" value="ECO:0007669"/>
    <property type="project" value="TreeGrafter"/>
</dbReference>
<dbReference type="InterPro" id="IPR019350">
    <property type="entry name" value="RNA_pol_I-sp_TIF_RRN6-like"/>
</dbReference>
<feature type="region of interest" description="Disordered" evidence="1">
    <location>
        <begin position="225"/>
        <end position="255"/>
    </location>
</feature>
<feature type="compositionally biased region" description="Basic residues" evidence="1">
    <location>
        <begin position="1102"/>
        <end position="1114"/>
    </location>
</feature>
<dbReference type="GO" id="GO:0001179">
    <property type="term" value="F:RNA polymerase I general transcription initiation factor binding"/>
    <property type="evidence" value="ECO:0007669"/>
    <property type="project" value="TreeGrafter"/>
</dbReference>
<dbReference type="AlphaFoldDB" id="A0A061AZM0"/>